<accession>A0A127VJG5</accession>
<evidence type="ECO:0008006" key="4">
    <source>
        <dbReference type="Google" id="ProtNLM"/>
    </source>
</evidence>
<dbReference type="KEGG" id="pcm:AY601_4571"/>
<organism evidence="2 3">
    <name type="scientific">Pedobacter cryoconitis</name>
    <dbReference type="NCBI Taxonomy" id="188932"/>
    <lineage>
        <taxon>Bacteria</taxon>
        <taxon>Pseudomonadati</taxon>
        <taxon>Bacteroidota</taxon>
        <taxon>Sphingobacteriia</taxon>
        <taxon>Sphingobacteriales</taxon>
        <taxon>Sphingobacteriaceae</taxon>
        <taxon>Pedobacter</taxon>
    </lineage>
</organism>
<keyword evidence="1" id="KW-0732">Signal</keyword>
<dbReference type="EMBL" id="CP014504">
    <property type="protein sequence ID" value="AMQ01408.1"/>
    <property type="molecule type" value="Genomic_DNA"/>
</dbReference>
<name>A0A127VJG5_9SPHI</name>
<gene>
    <name evidence="2" type="ORF">AY601_4571</name>
</gene>
<evidence type="ECO:0000256" key="1">
    <source>
        <dbReference type="SAM" id="SignalP"/>
    </source>
</evidence>
<dbReference type="PATRIC" id="fig|188932.3.peg.4738"/>
<protein>
    <recommendedName>
        <fullName evidence="4">DUF4402 domain-containing protein</fullName>
    </recommendedName>
</protein>
<proteinExistence type="predicted"/>
<dbReference type="Proteomes" id="UP000071561">
    <property type="component" value="Chromosome"/>
</dbReference>
<sequence length="176" mass="18011" precursor="true">MKKTLLIIAALLVVGTIFNLKANAQTVSGNVPLSIVLSDAFSITLGPTPDVVFNYALATDYAGSKTVAKANHFTVVSNKPYSVAVKAATEFNVIAGNATPVSLSVVQVSIDPSTPTTGATYAAPALTTTNQALVTTASPTLATAYNINYTIPTAAGLIGKAVGTYATNVVYTITQP</sequence>
<evidence type="ECO:0000313" key="2">
    <source>
        <dbReference type="EMBL" id="AMQ01408.1"/>
    </source>
</evidence>
<reference evidence="2 3" key="1">
    <citation type="submission" date="2016-03" db="EMBL/GenBank/DDBJ databases">
        <title>Complete genome sequence of Pedobacter cryoconitis PAMC 27485.</title>
        <authorList>
            <person name="Lee J."/>
            <person name="Kim O.-S."/>
        </authorList>
    </citation>
    <scope>NUCLEOTIDE SEQUENCE [LARGE SCALE GENOMIC DNA]</scope>
    <source>
        <strain evidence="2 3">PAMC 27485</strain>
    </source>
</reference>
<dbReference type="OrthoDB" id="709039at2"/>
<feature type="chain" id="PRO_5007280721" description="DUF4402 domain-containing protein" evidence="1">
    <location>
        <begin position="25"/>
        <end position="176"/>
    </location>
</feature>
<feature type="signal peptide" evidence="1">
    <location>
        <begin position="1"/>
        <end position="24"/>
    </location>
</feature>
<dbReference type="RefSeq" id="WP_068405503.1">
    <property type="nucleotide sequence ID" value="NZ_CP014504.1"/>
</dbReference>
<keyword evidence="3" id="KW-1185">Reference proteome</keyword>
<evidence type="ECO:0000313" key="3">
    <source>
        <dbReference type="Proteomes" id="UP000071561"/>
    </source>
</evidence>
<dbReference type="AlphaFoldDB" id="A0A127VJG5"/>